<dbReference type="Proteomes" id="UP000677265">
    <property type="component" value="Unassembled WGS sequence"/>
</dbReference>
<reference evidence="2" key="1">
    <citation type="submission" date="2021-05" db="EMBL/GenBank/DDBJ databases">
        <title>Novel Bacillus species.</title>
        <authorList>
            <person name="Liu G."/>
        </authorList>
    </citation>
    <scope>NUCLEOTIDE SEQUENCE</scope>
    <source>
        <strain evidence="2 4">FJAT-50051</strain>
    </source>
</reference>
<proteinExistence type="predicted"/>
<protein>
    <submittedName>
        <fullName evidence="2">Uncharacterized protein</fullName>
    </submittedName>
</protein>
<organism evidence="2">
    <name type="scientific">Neobacillus citreus</name>
    <dbReference type="NCBI Taxonomy" id="2833578"/>
    <lineage>
        <taxon>Bacteria</taxon>
        <taxon>Bacillati</taxon>
        <taxon>Bacillota</taxon>
        <taxon>Bacilli</taxon>
        <taxon>Bacillales</taxon>
        <taxon>Bacillaceae</taxon>
        <taxon>Neobacillus</taxon>
    </lineage>
</organism>
<sequence>MLTPAQQKVKQELEELRANGSYRDQLMSENPIPAKTNTHKNWIFAALGIILLILFSSMLTMNLAGPKNEKIISYLKKEQRYNRESSKILGDIRENRIFSLQEAKTKQAELFAKVKELAVPAGFYEYNQDLLGVFEQRIIILTYLTENNPKDPFLLQKFFIELDVKQELAKDSLLKAFDSEKIKYRIQEDGPIEYWVNGKSNFYEE</sequence>
<evidence type="ECO:0000313" key="3">
    <source>
        <dbReference type="EMBL" id="MCH6269453.1"/>
    </source>
</evidence>
<name>A0A942T2W6_9BACI</name>
<feature type="transmembrane region" description="Helical" evidence="1">
    <location>
        <begin position="42"/>
        <end position="64"/>
    </location>
</feature>
<dbReference type="EMBL" id="JAGYPE010000004">
    <property type="protein sequence ID" value="MBS4184166.1"/>
    <property type="molecule type" value="Genomic_DNA"/>
</dbReference>
<keyword evidence="1" id="KW-0812">Transmembrane</keyword>
<evidence type="ECO:0000313" key="4">
    <source>
        <dbReference type="Proteomes" id="UP000677265"/>
    </source>
</evidence>
<gene>
    <name evidence="3" type="ORF">KHB02_028385</name>
    <name evidence="2" type="ORF">KHB02_22485</name>
</gene>
<evidence type="ECO:0000256" key="1">
    <source>
        <dbReference type="SAM" id="Phobius"/>
    </source>
</evidence>
<keyword evidence="1" id="KW-0472">Membrane</keyword>
<comment type="caution">
    <text evidence="2">The sequence shown here is derived from an EMBL/GenBank/DDBJ whole genome shotgun (WGS) entry which is preliminary data.</text>
</comment>
<dbReference type="RefSeq" id="WP_213144073.1">
    <property type="nucleotide sequence ID" value="NZ_JAGYPE020000102.1"/>
</dbReference>
<evidence type="ECO:0000313" key="2">
    <source>
        <dbReference type="EMBL" id="MBS4184166.1"/>
    </source>
</evidence>
<accession>A0A942T2W6</accession>
<dbReference type="AlphaFoldDB" id="A0A942T2W6"/>
<keyword evidence="1" id="KW-1133">Transmembrane helix</keyword>
<dbReference type="EMBL" id="JAGYPE020000102">
    <property type="protein sequence ID" value="MCH6269453.1"/>
    <property type="molecule type" value="Genomic_DNA"/>
</dbReference>
<keyword evidence="4" id="KW-1185">Reference proteome</keyword>